<reference evidence="1 2" key="1">
    <citation type="submission" date="2016-04" db="EMBL/GenBank/DDBJ databases">
        <title>Genome analyses suggest a sexual origin of heterokaryosis in a supposedly ancient asexual fungus.</title>
        <authorList>
            <person name="Ropars J."/>
            <person name="Sedzielewska K."/>
            <person name="Noel J."/>
            <person name="Charron P."/>
            <person name="Farinelli L."/>
            <person name="Marton T."/>
            <person name="Kruger M."/>
            <person name="Pelin A."/>
            <person name="Brachmann A."/>
            <person name="Corradi N."/>
        </authorList>
    </citation>
    <scope>NUCLEOTIDE SEQUENCE [LARGE SCALE GENOMIC DNA]</scope>
    <source>
        <strain evidence="1 2">A5</strain>
    </source>
</reference>
<name>A0A2N0NIW5_9GLOM</name>
<evidence type="ECO:0000313" key="1">
    <source>
        <dbReference type="EMBL" id="PKB94511.1"/>
    </source>
</evidence>
<comment type="caution">
    <text evidence="1">The sequence shown here is derived from an EMBL/GenBank/DDBJ whole genome shotgun (WGS) entry which is preliminary data.</text>
</comment>
<dbReference type="Proteomes" id="UP000232722">
    <property type="component" value="Unassembled WGS sequence"/>
</dbReference>
<organism evidence="1 2">
    <name type="scientific">Rhizophagus irregularis</name>
    <dbReference type="NCBI Taxonomy" id="588596"/>
    <lineage>
        <taxon>Eukaryota</taxon>
        <taxon>Fungi</taxon>
        <taxon>Fungi incertae sedis</taxon>
        <taxon>Mucoromycota</taxon>
        <taxon>Glomeromycotina</taxon>
        <taxon>Glomeromycetes</taxon>
        <taxon>Glomerales</taxon>
        <taxon>Glomeraceae</taxon>
        <taxon>Rhizophagus</taxon>
    </lineage>
</organism>
<proteinExistence type="predicted"/>
<sequence length="176" mass="19972">MAAFHISCLFVDDYSCENVIEISTCENEPVAVLGSEELISNMAVAEFFHMKHYIIIVRPFSCITFKRCIDEKQLIPDTPLDKMQNVDGIAYNRIHLGTPNVFVNGKFVISSEFFSAVATILRGISANILDEAEQLYKLLMNKEIILMISITTCVFYRPSFDEIHLLGNKLLRIITT</sequence>
<reference evidence="1 2" key="2">
    <citation type="submission" date="2017-09" db="EMBL/GenBank/DDBJ databases">
        <title>Extensive intraspecific genome diversity in a model arbuscular mycorrhizal fungus.</title>
        <authorList>
            <person name="Chen E.C."/>
            <person name="Morin E."/>
            <person name="Beaudet D."/>
            <person name="Noel J."/>
            <person name="Ndikumana S."/>
            <person name="Charron P."/>
            <person name="St-Onge C."/>
            <person name="Giorgi J."/>
            <person name="Grigoriev I.V."/>
            <person name="Roux C."/>
            <person name="Martin F.M."/>
            <person name="Corradi N."/>
        </authorList>
    </citation>
    <scope>NUCLEOTIDE SEQUENCE [LARGE SCALE GENOMIC DNA]</scope>
    <source>
        <strain evidence="1 2">A5</strain>
    </source>
</reference>
<gene>
    <name evidence="1" type="ORF">RhiirA5_507584</name>
</gene>
<evidence type="ECO:0000313" key="2">
    <source>
        <dbReference type="Proteomes" id="UP000232722"/>
    </source>
</evidence>
<dbReference type="VEuPathDB" id="FungiDB:RhiirA1_459275"/>
<protein>
    <submittedName>
        <fullName evidence="1">Uncharacterized protein</fullName>
    </submittedName>
</protein>
<dbReference type="VEuPathDB" id="FungiDB:RhiirFUN_005050"/>
<dbReference type="EMBL" id="LLXJ01005947">
    <property type="protein sequence ID" value="PKB94511.1"/>
    <property type="molecule type" value="Genomic_DNA"/>
</dbReference>
<accession>A0A2N0NIW5</accession>
<dbReference type="AlphaFoldDB" id="A0A2N0NIW5"/>